<evidence type="ECO:0000256" key="1">
    <source>
        <dbReference type="SAM" id="Phobius"/>
    </source>
</evidence>
<keyword evidence="1" id="KW-0812">Transmembrane</keyword>
<dbReference type="Proteomes" id="UP000678393">
    <property type="component" value="Unassembled WGS sequence"/>
</dbReference>
<gene>
    <name evidence="2" type="ORF">CUNI_LOCUS8128</name>
</gene>
<protein>
    <submittedName>
        <fullName evidence="2">Uncharacterized protein</fullName>
    </submittedName>
</protein>
<proteinExistence type="predicted"/>
<sequence>VSKIRTALNILFTLWFRFIDWLILWCNNLSYSYRLVAKKLSSELILEKEKIL</sequence>
<keyword evidence="1" id="KW-0472">Membrane</keyword>
<evidence type="ECO:0000313" key="3">
    <source>
        <dbReference type="Proteomes" id="UP000678393"/>
    </source>
</evidence>
<keyword evidence="1" id="KW-1133">Transmembrane helix</keyword>
<feature type="transmembrane region" description="Helical" evidence="1">
    <location>
        <begin position="6"/>
        <end position="25"/>
    </location>
</feature>
<feature type="non-terminal residue" evidence="2">
    <location>
        <position position="52"/>
    </location>
</feature>
<dbReference type="AlphaFoldDB" id="A0A8S3Z4P6"/>
<dbReference type="EMBL" id="CAJHNH020001324">
    <property type="protein sequence ID" value="CAG5122570.1"/>
    <property type="molecule type" value="Genomic_DNA"/>
</dbReference>
<comment type="caution">
    <text evidence="2">The sequence shown here is derived from an EMBL/GenBank/DDBJ whole genome shotgun (WGS) entry which is preliminary data.</text>
</comment>
<reference evidence="2" key="1">
    <citation type="submission" date="2021-04" db="EMBL/GenBank/DDBJ databases">
        <authorList>
            <consortium name="Molecular Ecology Group"/>
        </authorList>
    </citation>
    <scope>NUCLEOTIDE SEQUENCE</scope>
</reference>
<keyword evidence="3" id="KW-1185">Reference proteome</keyword>
<name>A0A8S3Z4P6_9EUPU</name>
<accession>A0A8S3Z4P6</accession>
<feature type="non-terminal residue" evidence="2">
    <location>
        <position position="1"/>
    </location>
</feature>
<evidence type="ECO:0000313" key="2">
    <source>
        <dbReference type="EMBL" id="CAG5122570.1"/>
    </source>
</evidence>
<organism evidence="2 3">
    <name type="scientific">Candidula unifasciata</name>
    <dbReference type="NCBI Taxonomy" id="100452"/>
    <lineage>
        <taxon>Eukaryota</taxon>
        <taxon>Metazoa</taxon>
        <taxon>Spiralia</taxon>
        <taxon>Lophotrochozoa</taxon>
        <taxon>Mollusca</taxon>
        <taxon>Gastropoda</taxon>
        <taxon>Heterobranchia</taxon>
        <taxon>Euthyneura</taxon>
        <taxon>Panpulmonata</taxon>
        <taxon>Eupulmonata</taxon>
        <taxon>Stylommatophora</taxon>
        <taxon>Helicina</taxon>
        <taxon>Helicoidea</taxon>
        <taxon>Geomitridae</taxon>
        <taxon>Candidula</taxon>
    </lineage>
</organism>